<sequence length="1074" mass="119196">MTFSPSTRSRRDLAELTPPALRATFALAEIHFPRDVEGQRHVDPRDAYFFLSGHLEVWSKWRNGLPASEATAIDTLLRFRPRRLATESGFRISVDSALRHGRLIRYERTDNDSLLRVMSGIPADQVLAEALEELEQAAQQRQWLPPVAPGPKTYISSVYLGASSGRQEFRTGTFLVPDVPVGIEPIHLSPSPERSALTLDFDTLRIAAKEIDAAGTHGFSLYDVLDGFAAGLRTSSHSAASSLDLRAGPLNLLVAPTGSGKSIFMRVAASSLAREGNSVLLVTPGVEDTLALAEQIEGDLRAVGSEAEVVALMSPRRLIEVAEQRANDATEVSGDPRRTWDRLGYSCLLPVIDGPPWEPGQEPCTNLRVPDEEQRYRCPLISVCEKWRPWRRAAESAKVIVTNHAYFQSGSVPVPVTLNGRPRPRITVQEFLLQRADVVMIDEIDAFQAQAVENSGRTLVLARRDSEDLLLGKLDRQRREQVFAGTVPAELELDFQRIMKRLDYIPERYLAAVVHKFIDPADPIRSRHRPRLHIPRRWDNLLACRLCGLDERTERPTDAQLDSFESLFHQREPKMPLPEGWGVLREELRAAVSMQPSGDQLADRRDAIRNHLVQLEVQEVEQTAELMLRRVFLGEIHRDLASLEQRLPLMRDAGMRLADEVEATLDRGSSWQATPEGPIGRTVFGFATTGDPDRTDDRTLTTEIISGDPHVYTAELGRTTAAALTGAPRIVLALSATAYLPESPTLHVHAPVRWYYPDHTDHGTGKVTIRSSAVTGLGGTGIVFSGAPKHRKPELMNQLGFFLWQQTLEDHLDRLHNHADTQRRSRARVLLVVNSYNQGVQLARGLIRAGAARSRVCLAVPAASEGRRDQLELPSDVHVLPANRLKDFPNTGADVLISPFARVARGLNIVVENKSALDSIWVCVRPIKLIDRPAALVAHTGAKALLGRDASDQPAAELAERHELSASHLELINRANPAFSRLPRIVRVAVFADVFGDLNQLIGRARRGGTDTTLYLVDNAFNPDGSAPGSSFHALFTHLYHSWERLGEIDTVRQIYGTTLDAFVRFALPTTRNR</sequence>
<evidence type="ECO:0000259" key="2">
    <source>
        <dbReference type="SMART" id="SM00487"/>
    </source>
</evidence>
<dbReference type="InterPro" id="IPR014001">
    <property type="entry name" value="Helicase_ATP-bd"/>
</dbReference>
<evidence type="ECO:0000259" key="1">
    <source>
        <dbReference type="SMART" id="SM00382"/>
    </source>
</evidence>
<evidence type="ECO:0000313" key="4">
    <source>
        <dbReference type="Proteomes" id="UP000638263"/>
    </source>
</evidence>
<proteinExistence type="predicted"/>
<dbReference type="AlphaFoldDB" id="A0A917RRD5"/>
<evidence type="ECO:0008006" key="5">
    <source>
        <dbReference type="Google" id="ProtNLM"/>
    </source>
</evidence>
<dbReference type="InterPro" id="IPR027417">
    <property type="entry name" value="P-loop_NTPase"/>
</dbReference>
<dbReference type="InterPro" id="IPR003593">
    <property type="entry name" value="AAA+_ATPase"/>
</dbReference>
<protein>
    <recommendedName>
        <fullName evidence="5">Helicase ATP-binding domain-containing protein</fullName>
    </recommendedName>
</protein>
<dbReference type="SMART" id="SM00382">
    <property type="entry name" value="AAA"/>
    <property type="match status" value="1"/>
</dbReference>
<dbReference type="Gene3D" id="3.40.50.300">
    <property type="entry name" value="P-loop containing nucleotide triphosphate hydrolases"/>
    <property type="match status" value="1"/>
</dbReference>
<comment type="caution">
    <text evidence="3">The sequence shown here is derived from an EMBL/GenBank/DDBJ whole genome shotgun (WGS) entry which is preliminary data.</text>
</comment>
<feature type="domain" description="Helicase ATP-binding" evidence="2">
    <location>
        <begin position="230"/>
        <end position="516"/>
    </location>
</feature>
<reference evidence="3" key="2">
    <citation type="submission" date="2020-09" db="EMBL/GenBank/DDBJ databases">
        <authorList>
            <person name="Sun Q."/>
            <person name="Zhou Y."/>
        </authorList>
    </citation>
    <scope>NUCLEOTIDE SEQUENCE</scope>
    <source>
        <strain evidence="3">CGMCC 4.3508</strain>
    </source>
</reference>
<dbReference type="SMART" id="SM00487">
    <property type="entry name" value="DEXDc"/>
    <property type="match status" value="1"/>
</dbReference>
<gene>
    <name evidence="3" type="ORF">GCM10011588_39540</name>
</gene>
<evidence type="ECO:0000313" key="3">
    <source>
        <dbReference type="EMBL" id="GGL20762.1"/>
    </source>
</evidence>
<dbReference type="EMBL" id="BMMH01000007">
    <property type="protein sequence ID" value="GGL20762.1"/>
    <property type="molecule type" value="Genomic_DNA"/>
</dbReference>
<accession>A0A917RRD5</accession>
<reference evidence="3" key="1">
    <citation type="journal article" date="2014" name="Int. J. Syst. Evol. Microbiol.">
        <title>Complete genome sequence of Corynebacterium casei LMG S-19264T (=DSM 44701T), isolated from a smear-ripened cheese.</title>
        <authorList>
            <consortium name="US DOE Joint Genome Institute (JGI-PGF)"/>
            <person name="Walter F."/>
            <person name="Albersmeier A."/>
            <person name="Kalinowski J."/>
            <person name="Ruckert C."/>
        </authorList>
    </citation>
    <scope>NUCLEOTIDE SEQUENCE</scope>
    <source>
        <strain evidence="3">CGMCC 4.3508</strain>
    </source>
</reference>
<dbReference type="SUPFAM" id="SSF52540">
    <property type="entry name" value="P-loop containing nucleoside triphosphate hydrolases"/>
    <property type="match status" value="1"/>
</dbReference>
<feature type="domain" description="AAA+ ATPase" evidence="1">
    <location>
        <begin position="247"/>
        <end position="486"/>
    </location>
</feature>
<keyword evidence="4" id="KW-1185">Reference proteome</keyword>
<name>A0A917RRD5_9NOCA</name>
<organism evidence="3 4">
    <name type="scientific">Nocardia jinanensis</name>
    <dbReference type="NCBI Taxonomy" id="382504"/>
    <lineage>
        <taxon>Bacteria</taxon>
        <taxon>Bacillati</taxon>
        <taxon>Actinomycetota</taxon>
        <taxon>Actinomycetes</taxon>
        <taxon>Mycobacteriales</taxon>
        <taxon>Nocardiaceae</taxon>
        <taxon>Nocardia</taxon>
    </lineage>
</organism>
<dbReference type="Proteomes" id="UP000638263">
    <property type="component" value="Unassembled WGS sequence"/>
</dbReference>